<feature type="signal peptide" evidence="12">
    <location>
        <begin position="1"/>
        <end position="26"/>
    </location>
</feature>
<keyword evidence="15" id="KW-1185">Reference proteome</keyword>
<feature type="transmembrane region" description="Helical" evidence="11">
    <location>
        <begin position="251"/>
        <end position="275"/>
    </location>
</feature>
<keyword evidence="8" id="KW-0675">Receptor</keyword>
<evidence type="ECO:0000256" key="4">
    <source>
        <dbReference type="ARBA" id="ARBA00022729"/>
    </source>
</evidence>
<evidence type="ECO:0000256" key="12">
    <source>
        <dbReference type="SAM" id="SignalP"/>
    </source>
</evidence>
<evidence type="ECO:0000259" key="13">
    <source>
        <dbReference type="PROSITE" id="PS50835"/>
    </source>
</evidence>
<evidence type="ECO:0000256" key="9">
    <source>
        <dbReference type="ARBA" id="ARBA00023180"/>
    </source>
</evidence>
<dbReference type="SUPFAM" id="SSF48726">
    <property type="entry name" value="Immunoglobulin"/>
    <property type="match status" value="1"/>
</dbReference>
<reference evidence="14" key="1">
    <citation type="submission" date="2025-08" db="UniProtKB">
        <authorList>
            <consortium name="Ensembl"/>
        </authorList>
    </citation>
    <scope>IDENTIFICATION</scope>
</reference>
<dbReference type="InterPro" id="IPR036179">
    <property type="entry name" value="Ig-like_dom_sf"/>
</dbReference>
<reference evidence="14" key="2">
    <citation type="submission" date="2025-09" db="UniProtKB">
        <authorList>
            <consortium name="Ensembl"/>
        </authorList>
    </citation>
    <scope>IDENTIFICATION</scope>
</reference>
<dbReference type="GeneTree" id="ENSGT00940000163670"/>
<dbReference type="AlphaFoldDB" id="A0A3Q2PDU9"/>
<evidence type="ECO:0000256" key="8">
    <source>
        <dbReference type="ARBA" id="ARBA00023170"/>
    </source>
</evidence>
<feature type="transmembrane region" description="Helical" evidence="11">
    <location>
        <begin position="225"/>
        <end position="245"/>
    </location>
</feature>
<evidence type="ECO:0000256" key="10">
    <source>
        <dbReference type="ARBA" id="ARBA00023319"/>
    </source>
</evidence>
<accession>A0A3Q2PDU9</accession>
<evidence type="ECO:0000256" key="6">
    <source>
        <dbReference type="ARBA" id="ARBA00023136"/>
    </source>
</evidence>
<dbReference type="InterPro" id="IPR013106">
    <property type="entry name" value="Ig_V-set"/>
</dbReference>
<evidence type="ECO:0000256" key="5">
    <source>
        <dbReference type="ARBA" id="ARBA00022989"/>
    </source>
</evidence>
<keyword evidence="5 11" id="KW-1133">Transmembrane helix</keyword>
<dbReference type="InterPro" id="IPR013783">
    <property type="entry name" value="Ig-like_fold"/>
</dbReference>
<dbReference type="Pfam" id="PF08205">
    <property type="entry name" value="C2-set_2"/>
    <property type="match status" value="1"/>
</dbReference>
<keyword evidence="2" id="KW-1003">Cell membrane</keyword>
<keyword evidence="9" id="KW-0325">Glycoprotein</keyword>
<organism evidence="14 15">
    <name type="scientific">Fundulus heteroclitus</name>
    <name type="common">Killifish</name>
    <name type="synonym">Mummichog</name>
    <dbReference type="NCBI Taxonomy" id="8078"/>
    <lineage>
        <taxon>Eukaryota</taxon>
        <taxon>Metazoa</taxon>
        <taxon>Chordata</taxon>
        <taxon>Craniata</taxon>
        <taxon>Vertebrata</taxon>
        <taxon>Euteleostomi</taxon>
        <taxon>Actinopterygii</taxon>
        <taxon>Neopterygii</taxon>
        <taxon>Teleostei</taxon>
        <taxon>Neoteleostei</taxon>
        <taxon>Acanthomorphata</taxon>
        <taxon>Ovalentaria</taxon>
        <taxon>Atherinomorphae</taxon>
        <taxon>Cyprinodontiformes</taxon>
        <taxon>Fundulidae</taxon>
        <taxon>Fundulus</taxon>
    </lineage>
</organism>
<keyword evidence="6 11" id="KW-0472">Membrane</keyword>
<dbReference type="Gene3D" id="2.60.40.10">
    <property type="entry name" value="Immunoglobulins"/>
    <property type="match status" value="2"/>
</dbReference>
<keyword evidence="10" id="KW-0393">Immunoglobulin domain</keyword>
<dbReference type="GO" id="GO:0042130">
    <property type="term" value="P:negative regulation of T cell proliferation"/>
    <property type="evidence" value="ECO:0007669"/>
    <property type="project" value="TreeGrafter"/>
</dbReference>
<keyword evidence="4 12" id="KW-0732">Signal</keyword>
<feature type="chain" id="PRO_5018746466" description="Ig-like domain-containing protein" evidence="12">
    <location>
        <begin position="27"/>
        <end position="277"/>
    </location>
</feature>
<dbReference type="GO" id="GO:0071222">
    <property type="term" value="P:cellular response to lipopolysaccharide"/>
    <property type="evidence" value="ECO:0007669"/>
    <property type="project" value="TreeGrafter"/>
</dbReference>
<proteinExistence type="predicted"/>
<evidence type="ECO:0000313" key="14">
    <source>
        <dbReference type="Ensembl" id="ENSFHEP00000010989.1"/>
    </source>
</evidence>
<evidence type="ECO:0000313" key="15">
    <source>
        <dbReference type="Proteomes" id="UP000265000"/>
    </source>
</evidence>
<keyword evidence="3 11" id="KW-0812">Transmembrane</keyword>
<dbReference type="InterPro" id="IPR013162">
    <property type="entry name" value="CD80_C2-set"/>
</dbReference>
<dbReference type="InterPro" id="IPR007110">
    <property type="entry name" value="Ig-like_dom"/>
</dbReference>
<dbReference type="GO" id="GO:0031295">
    <property type="term" value="P:T cell costimulation"/>
    <property type="evidence" value="ECO:0007669"/>
    <property type="project" value="TreeGrafter"/>
</dbReference>
<sequence>IDTHKNDFLLVFQILHLMCFFPVADTEVSCVFSESCMLPCQFPFGSEPLIHWMRVSAGDSLALSYYKDQDQLGYQVENFKNRTSLFQDQISRGNASLLLRGVKVQDEGKYKCYSSTTGGFKQSFVNVKTEGRAAFLEAINFLLVFDVAGENRFTCSSEGIYPKPEITWSTEPPSNTTALNITTSVQQTEEKLYSISSLRGRSEGTGISLLLLQLWYNLPLTSERLLHSLLLTLILKPILLIWLSTLAKVSLILFVLIGFIVFYLVLFLCHIYIFLLF</sequence>
<dbReference type="Ensembl" id="ENSFHET00000017852.1">
    <property type="protein sequence ID" value="ENSFHEP00000010989.1"/>
    <property type="gene ID" value="ENSFHEG00000012367.1"/>
</dbReference>
<dbReference type="GO" id="GO:0007166">
    <property type="term" value="P:cell surface receptor signaling pathway"/>
    <property type="evidence" value="ECO:0007669"/>
    <property type="project" value="TreeGrafter"/>
</dbReference>
<dbReference type="PANTHER" id="PTHR25466:SF14">
    <property type="entry name" value="BUTYROPHILIN SUBFAMILY 2 MEMBER A2-LIKE-RELATED"/>
    <property type="match status" value="1"/>
</dbReference>
<evidence type="ECO:0000256" key="1">
    <source>
        <dbReference type="ARBA" id="ARBA00004251"/>
    </source>
</evidence>
<dbReference type="InterPro" id="IPR051713">
    <property type="entry name" value="T-cell_Activation_Regulation"/>
</dbReference>
<evidence type="ECO:0000256" key="7">
    <source>
        <dbReference type="ARBA" id="ARBA00023157"/>
    </source>
</evidence>
<keyword evidence="7" id="KW-1015">Disulfide bond</keyword>
<feature type="domain" description="Ig-like" evidence="13">
    <location>
        <begin position="28"/>
        <end position="126"/>
    </location>
</feature>
<protein>
    <recommendedName>
        <fullName evidence="13">Ig-like domain-containing protein</fullName>
    </recommendedName>
</protein>
<dbReference type="PROSITE" id="PS50835">
    <property type="entry name" value="IG_LIKE"/>
    <property type="match status" value="1"/>
</dbReference>
<evidence type="ECO:0000256" key="3">
    <source>
        <dbReference type="ARBA" id="ARBA00022692"/>
    </source>
</evidence>
<dbReference type="GO" id="GO:0009897">
    <property type="term" value="C:external side of plasma membrane"/>
    <property type="evidence" value="ECO:0007669"/>
    <property type="project" value="TreeGrafter"/>
</dbReference>
<dbReference type="FunFam" id="2.60.40.10:FF:000142">
    <property type="entry name" value="V-set domain-containing T-cell activation inhibitor 1"/>
    <property type="match status" value="1"/>
</dbReference>
<dbReference type="PANTHER" id="PTHR25466">
    <property type="entry name" value="T-LYMPHOCYTE ACTIVATION ANTIGEN"/>
    <property type="match status" value="1"/>
</dbReference>
<evidence type="ECO:0000256" key="2">
    <source>
        <dbReference type="ARBA" id="ARBA00022475"/>
    </source>
</evidence>
<dbReference type="GO" id="GO:0006955">
    <property type="term" value="P:immune response"/>
    <property type="evidence" value="ECO:0007669"/>
    <property type="project" value="TreeGrafter"/>
</dbReference>
<evidence type="ECO:0000256" key="11">
    <source>
        <dbReference type="SAM" id="Phobius"/>
    </source>
</evidence>
<dbReference type="GO" id="GO:0042102">
    <property type="term" value="P:positive regulation of T cell proliferation"/>
    <property type="evidence" value="ECO:0007669"/>
    <property type="project" value="TreeGrafter"/>
</dbReference>
<dbReference type="Pfam" id="PF07686">
    <property type="entry name" value="V-set"/>
    <property type="match status" value="1"/>
</dbReference>
<comment type="subcellular location">
    <subcellularLocation>
        <location evidence="1">Cell membrane</location>
        <topology evidence="1">Single-pass type I membrane protein</topology>
    </subcellularLocation>
</comment>
<dbReference type="Proteomes" id="UP000265000">
    <property type="component" value="Unplaced"/>
</dbReference>
<name>A0A3Q2PDU9_FUNHE</name>